<keyword evidence="1" id="KW-0732">Signal</keyword>
<dbReference type="InterPro" id="IPR005247">
    <property type="entry name" value="YbhB_YbcL/LppC-like"/>
</dbReference>
<dbReference type="OrthoDB" id="9797506at2"/>
<dbReference type="NCBIfam" id="TIGR00481">
    <property type="entry name" value="YbhB/YbcL family Raf kinase inhibitor-like protein"/>
    <property type="match status" value="1"/>
</dbReference>
<dbReference type="PANTHER" id="PTHR30289:SF1">
    <property type="entry name" value="PEBP (PHOSPHATIDYLETHANOLAMINE-BINDING PROTEIN) FAMILY PROTEIN"/>
    <property type="match status" value="1"/>
</dbReference>
<keyword evidence="3" id="KW-1185">Reference proteome</keyword>
<evidence type="ECO:0000313" key="3">
    <source>
        <dbReference type="Proteomes" id="UP000199382"/>
    </source>
</evidence>
<gene>
    <name evidence="2" type="ORF">SAMN04488026_101572</name>
</gene>
<dbReference type="RefSeq" id="WP_093154227.1">
    <property type="nucleotide sequence ID" value="NZ_FNEK01000015.1"/>
</dbReference>
<dbReference type="Proteomes" id="UP000199382">
    <property type="component" value="Unassembled WGS sequence"/>
</dbReference>
<dbReference type="InterPro" id="IPR008914">
    <property type="entry name" value="PEBP"/>
</dbReference>
<dbReference type="Pfam" id="PF01161">
    <property type="entry name" value="PBP"/>
    <property type="match status" value="1"/>
</dbReference>
<name>A0A1G8SQ17_9RHOB</name>
<accession>A0A1G8SQ17</accession>
<proteinExistence type="predicted"/>
<evidence type="ECO:0000256" key="1">
    <source>
        <dbReference type="SAM" id="SignalP"/>
    </source>
</evidence>
<sequence length="191" mass="19755">MKSLQKKLLSKVTTAALVVAAAGTAQAAGGMKLGSPAFSDHDMLPAKYAAKGGPRNCDGEGVSPPLEWSNTPEGTNSYAIIVHDSAGAHGLWVTHWLDCEIPGTSSSFREGEVSGAPAGGNYVDGTNRIGKPVWFGPCPDVGNRPQHYVFTLIATDLEPDALESGLDKAGLLAALEGHALGATSLVGRYAR</sequence>
<dbReference type="InterPro" id="IPR036610">
    <property type="entry name" value="PEBP-like_sf"/>
</dbReference>
<protein>
    <recommendedName>
        <fullName evidence="4">Phospholipid-binding protein, PBP family</fullName>
    </recommendedName>
</protein>
<dbReference type="CDD" id="cd00865">
    <property type="entry name" value="PEBP_bact_arch"/>
    <property type="match status" value="1"/>
</dbReference>
<dbReference type="SUPFAM" id="SSF49777">
    <property type="entry name" value="PEBP-like"/>
    <property type="match status" value="1"/>
</dbReference>
<dbReference type="AlphaFoldDB" id="A0A1G8SQ17"/>
<dbReference type="EMBL" id="FNEK01000015">
    <property type="protein sequence ID" value="SDJ31322.1"/>
    <property type="molecule type" value="Genomic_DNA"/>
</dbReference>
<dbReference type="Gene3D" id="3.90.280.10">
    <property type="entry name" value="PEBP-like"/>
    <property type="match status" value="1"/>
</dbReference>
<dbReference type="PANTHER" id="PTHR30289">
    <property type="entry name" value="UNCHARACTERIZED PROTEIN YBCL-RELATED"/>
    <property type="match status" value="1"/>
</dbReference>
<evidence type="ECO:0000313" key="2">
    <source>
        <dbReference type="EMBL" id="SDJ31322.1"/>
    </source>
</evidence>
<evidence type="ECO:0008006" key="4">
    <source>
        <dbReference type="Google" id="ProtNLM"/>
    </source>
</evidence>
<reference evidence="2 3" key="1">
    <citation type="submission" date="2016-10" db="EMBL/GenBank/DDBJ databases">
        <authorList>
            <person name="de Groot N.N."/>
        </authorList>
    </citation>
    <scope>NUCLEOTIDE SEQUENCE [LARGE SCALE GENOMIC DNA]</scope>
    <source>
        <strain evidence="2 3">DSM 25294</strain>
    </source>
</reference>
<dbReference type="STRING" id="571298.SAMN04488026_101572"/>
<feature type="chain" id="PRO_5011569212" description="Phospholipid-binding protein, PBP family" evidence="1">
    <location>
        <begin position="28"/>
        <end position="191"/>
    </location>
</feature>
<organism evidence="2 3">
    <name type="scientific">Aliiruegeria lutimaris</name>
    <dbReference type="NCBI Taxonomy" id="571298"/>
    <lineage>
        <taxon>Bacteria</taxon>
        <taxon>Pseudomonadati</taxon>
        <taxon>Pseudomonadota</taxon>
        <taxon>Alphaproteobacteria</taxon>
        <taxon>Rhodobacterales</taxon>
        <taxon>Roseobacteraceae</taxon>
        <taxon>Aliiruegeria</taxon>
    </lineage>
</organism>
<feature type="signal peptide" evidence="1">
    <location>
        <begin position="1"/>
        <end position="27"/>
    </location>
</feature>